<comment type="subcellular location">
    <subcellularLocation>
        <location evidence="1">Nucleus</location>
    </subcellularLocation>
</comment>
<dbReference type="Pfam" id="PF00464">
    <property type="entry name" value="SHMT"/>
    <property type="match status" value="1"/>
</dbReference>
<dbReference type="Gramene" id="RZC77384">
    <property type="protein sequence ID" value="RZC77384"/>
    <property type="gene ID" value="C5167_001526"/>
</dbReference>
<keyword evidence="9" id="KW-1185">Reference proteome</keyword>
<dbReference type="InterPro" id="IPR015424">
    <property type="entry name" value="PyrdxlP-dep_Trfase"/>
</dbReference>
<evidence type="ECO:0000259" key="7">
    <source>
        <dbReference type="PROSITE" id="PS50174"/>
    </source>
</evidence>
<dbReference type="InterPro" id="IPR035967">
    <property type="entry name" value="SWAP/Surp_sf"/>
</dbReference>
<evidence type="ECO:0000256" key="2">
    <source>
        <dbReference type="ARBA" id="ARBA00022664"/>
    </source>
</evidence>
<organism evidence="8 9">
    <name type="scientific">Papaver somniferum</name>
    <name type="common">Opium poppy</name>
    <dbReference type="NCBI Taxonomy" id="3469"/>
    <lineage>
        <taxon>Eukaryota</taxon>
        <taxon>Viridiplantae</taxon>
        <taxon>Streptophyta</taxon>
        <taxon>Embryophyta</taxon>
        <taxon>Tracheophyta</taxon>
        <taxon>Spermatophyta</taxon>
        <taxon>Magnoliopsida</taxon>
        <taxon>Ranunculales</taxon>
        <taxon>Papaveraceae</taxon>
        <taxon>Papaveroideae</taxon>
        <taxon>Papaver</taxon>
    </lineage>
</organism>
<dbReference type="Gene3D" id="3.40.640.10">
    <property type="entry name" value="Type I PLP-dependent aspartate aminotransferase-like (Major domain)"/>
    <property type="match status" value="2"/>
</dbReference>
<dbReference type="Pfam" id="PF01805">
    <property type="entry name" value="Surp"/>
    <property type="match status" value="1"/>
</dbReference>
<feature type="compositionally biased region" description="Basic and acidic residues" evidence="5">
    <location>
        <begin position="507"/>
        <end position="522"/>
    </location>
</feature>
<dbReference type="PANTHER" id="PTHR23340:SF0">
    <property type="entry name" value="SURP AND G-PATCH DOMAIN-CONTAINING PROTEIN 1 ISOFORM X1"/>
    <property type="match status" value="1"/>
</dbReference>
<dbReference type="InterPro" id="IPR000061">
    <property type="entry name" value="Surp"/>
</dbReference>
<feature type="region of interest" description="Disordered" evidence="5">
    <location>
        <begin position="471"/>
        <end position="491"/>
    </location>
</feature>
<dbReference type="PANTHER" id="PTHR23340">
    <property type="entry name" value="ARGININE/SERINE RICH SPLICING FACTOR SF4/14"/>
    <property type="match status" value="1"/>
</dbReference>
<dbReference type="GO" id="GO:0005654">
    <property type="term" value="C:nucleoplasm"/>
    <property type="evidence" value="ECO:0007669"/>
    <property type="project" value="TreeGrafter"/>
</dbReference>
<dbReference type="GO" id="GO:0008380">
    <property type="term" value="P:RNA splicing"/>
    <property type="evidence" value="ECO:0007669"/>
    <property type="project" value="UniProtKB-KW"/>
</dbReference>
<evidence type="ECO:0008006" key="10">
    <source>
        <dbReference type="Google" id="ProtNLM"/>
    </source>
</evidence>
<dbReference type="OMA" id="QIMWERT"/>
<dbReference type="AlphaFoldDB" id="A0A4Y7KVL4"/>
<keyword evidence="3" id="KW-0508">mRNA splicing</keyword>
<evidence type="ECO:0000256" key="1">
    <source>
        <dbReference type="ARBA" id="ARBA00004123"/>
    </source>
</evidence>
<proteinExistence type="predicted"/>
<feature type="region of interest" description="Disordered" evidence="5">
    <location>
        <begin position="290"/>
        <end position="341"/>
    </location>
</feature>
<dbReference type="SUPFAM" id="SSF109905">
    <property type="entry name" value="Surp module (SWAP domain)"/>
    <property type="match status" value="1"/>
</dbReference>
<dbReference type="Gene3D" id="1.10.10.790">
    <property type="entry name" value="Surp module"/>
    <property type="match status" value="1"/>
</dbReference>
<feature type="domain" description="SURP motif" evidence="6">
    <location>
        <begin position="343"/>
        <end position="386"/>
    </location>
</feature>
<evidence type="ECO:0000313" key="8">
    <source>
        <dbReference type="EMBL" id="RZC77384.1"/>
    </source>
</evidence>
<accession>A0A4Y7KVL4</accession>
<evidence type="ECO:0000256" key="5">
    <source>
        <dbReference type="SAM" id="MobiDB-lite"/>
    </source>
</evidence>
<dbReference type="GO" id="GO:0006397">
    <property type="term" value="P:mRNA processing"/>
    <property type="evidence" value="ECO:0007669"/>
    <property type="project" value="UniProtKB-KW"/>
</dbReference>
<dbReference type="SMART" id="SM00443">
    <property type="entry name" value="G_patch"/>
    <property type="match status" value="1"/>
</dbReference>
<dbReference type="GO" id="GO:0003723">
    <property type="term" value="F:RNA binding"/>
    <property type="evidence" value="ECO:0007669"/>
    <property type="project" value="InterPro"/>
</dbReference>
<keyword evidence="4" id="KW-0539">Nucleus</keyword>
<dbReference type="STRING" id="3469.A0A4Y7KVL4"/>
<dbReference type="InterPro" id="IPR039429">
    <property type="entry name" value="SHMT-like_dom"/>
</dbReference>
<feature type="domain" description="G-patch" evidence="7">
    <location>
        <begin position="576"/>
        <end position="623"/>
    </location>
</feature>
<dbReference type="InterPro" id="IPR040169">
    <property type="entry name" value="SUGP1/2"/>
</dbReference>
<reference evidence="8 9" key="1">
    <citation type="journal article" date="2018" name="Science">
        <title>The opium poppy genome and morphinan production.</title>
        <authorList>
            <person name="Guo L."/>
            <person name="Winzer T."/>
            <person name="Yang X."/>
            <person name="Li Y."/>
            <person name="Ning Z."/>
            <person name="He Z."/>
            <person name="Teodor R."/>
            <person name="Lu Y."/>
            <person name="Bowser T.A."/>
            <person name="Graham I.A."/>
            <person name="Ye K."/>
        </authorList>
    </citation>
    <scope>NUCLEOTIDE SEQUENCE [LARGE SCALE GENOMIC DNA]</scope>
    <source>
        <strain evidence="9">cv. HN1</strain>
        <tissue evidence="8">Leaves</tissue>
    </source>
</reference>
<feature type="region of interest" description="Disordered" evidence="5">
    <location>
        <begin position="590"/>
        <end position="611"/>
    </location>
</feature>
<feature type="compositionally biased region" description="Basic and acidic residues" evidence="5">
    <location>
        <begin position="301"/>
        <end position="315"/>
    </location>
</feature>
<dbReference type="SMART" id="SM00648">
    <property type="entry name" value="SWAP"/>
    <property type="match status" value="1"/>
</dbReference>
<gene>
    <name evidence="8" type="ORF">C5167_001526</name>
</gene>
<evidence type="ECO:0000259" key="6">
    <source>
        <dbReference type="PROSITE" id="PS50128"/>
    </source>
</evidence>
<dbReference type="PROSITE" id="PS50174">
    <property type="entry name" value="G_PATCH"/>
    <property type="match status" value="1"/>
</dbReference>
<dbReference type="InterPro" id="IPR000467">
    <property type="entry name" value="G_patch_dom"/>
</dbReference>
<feature type="region of interest" description="Disordered" evidence="5">
    <location>
        <begin position="225"/>
        <end position="248"/>
    </location>
</feature>
<dbReference type="Proteomes" id="UP000316621">
    <property type="component" value="Chromosome 9"/>
</dbReference>
<feature type="region of interest" description="Disordered" evidence="5">
    <location>
        <begin position="507"/>
        <end position="541"/>
    </location>
</feature>
<sequence length="659" mass="72626">MEVVGSCLTNKYSEGLHGKRALAAFHLDPKKWGVNVQPLYDSPANFEVYTALLNPHDRIMGLDLPHGGHLSHGFMTPKRRVSGTSIYFESMPYRFDESTDSVGAFLMMDTAHISGLVAASVLADPFEYCDIVTTTTHKEHELLLVQICKLVKSVVVLMKLQIGCDVCLKEGVLQMDLEEHRRFVLYLEAVQQICTRISMEKRVDSKLFVNDGSFMERFKQLQQGQKVKGAAAEESHSGMSSSGSKHNVETNKVALDLKGDNKRKLNPGSSSGKLAFSLKQKSKLVAAPIKLGADEDEEEGDRGNDVNDNSKRQKLEPVVTADRSLEKGDVAPSPPSDPEVKNVADKLASFVAKNGREFEHVTRQRNPGETPFKFLFDASCADYKYYEYQLIEEEKALAKSRDGQVSHSVVVLDELFTSTTVKPCALLASTISSVARTSTGGQRIPLQQQSDYQIPASALYEASEESRSSFASNQASSVGRTPCYGGSSASSAADPVAMMEFYMKKAAQEERRRQPRQSKDEMPPPASLQGPAPGKKGHHMGDYIPQEELEKFMASCNDAAAQKAAKEAAERSKIQADNVGHKLLSKMGWKEGEGLGSSKSGRADPVSAGNVKLNNLGVGAVKPDEVKPEDDIYEQYKKRMMLGYRHRPNPLNNPRKQYY</sequence>
<name>A0A4Y7KVL4_PAPSO</name>
<evidence type="ECO:0000313" key="9">
    <source>
        <dbReference type="Proteomes" id="UP000316621"/>
    </source>
</evidence>
<dbReference type="EMBL" id="CM010723">
    <property type="protein sequence ID" value="RZC77384.1"/>
    <property type="molecule type" value="Genomic_DNA"/>
</dbReference>
<dbReference type="InterPro" id="IPR015421">
    <property type="entry name" value="PyrdxlP-dep_Trfase_major"/>
</dbReference>
<dbReference type="SUPFAM" id="SSF53383">
    <property type="entry name" value="PLP-dependent transferases"/>
    <property type="match status" value="1"/>
</dbReference>
<evidence type="ECO:0000256" key="3">
    <source>
        <dbReference type="ARBA" id="ARBA00023187"/>
    </source>
</evidence>
<dbReference type="PROSITE" id="PS50128">
    <property type="entry name" value="SURP"/>
    <property type="match status" value="1"/>
</dbReference>
<keyword evidence="2" id="KW-0507">mRNA processing</keyword>
<protein>
    <recommendedName>
        <fullName evidence="10">Glycine hydroxymethyltransferase</fullName>
    </recommendedName>
</protein>
<dbReference type="Pfam" id="PF01585">
    <property type="entry name" value="G-patch"/>
    <property type="match status" value="1"/>
</dbReference>
<evidence type="ECO:0000256" key="4">
    <source>
        <dbReference type="ARBA" id="ARBA00023242"/>
    </source>
</evidence>